<feature type="signal peptide" evidence="16">
    <location>
        <begin position="1"/>
        <end position="37"/>
    </location>
</feature>
<feature type="chain" id="PRO_5012672670" evidence="16">
    <location>
        <begin position="38"/>
        <end position="665"/>
    </location>
</feature>
<dbReference type="AlphaFoldDB" id="A0A261RSB9"/>
<organism evidence="19 20">
    <name type="scientific">Bordetella genomosp. 7</name>
    <dbReference type="NCBI Taxonomy" id="1416805"/>
    <lineage>
        <taxon>Bacteria</taxon>
        <taxon>Pseudomonadati</taxon>
        <taxon>Pseudomonadota</taxon>
        <taxon>Betaproteobacteria</taxon>
        <taxon>Burkholderiales</taxon>
        <taxon>Alcaligenaceae</taxon>
        <taxon>Bordetella</taxon>
    </lineage>
</organism>
<evidence type="ECO:0000256" key="10">
    <source>
        <dbReference type="ARBA" id="ARBA00023170"/>
    </source>
</evidence>
<dbReference type="GO" id="GO:0044718">
    <property type="term" value="P:siderophore transmembrane transport"/>
    <property type="evidence" value="ECO:0007669"/>
    <property type="project" value="TreeGrafter"/>
</dbReference>
<evidence type="ECO:0000256" key="9">
    <source>
        <dbReference type="ARBA" id="ARBA00023136"/>
    </source>
</evidence>
<evidence type="ECO:0000256" key="11">
    <source>
        <dbReference type="ARBA" id="ARBA00023237"/>
    </source>
</evidence>
<gene>
    <name evidence="19" type="ORF">CAL19_00055</name>
</gene>
<evidence type="ECO:0000259" key="18">
    <source>
        <dbReference type="Pfam" id="PF07715"/>
    </source>
</evidence>
<dbReference type="PANTHER" id="PTHR30069">
    <property type="entry name" value="TONB-DEPENDENT OUTER MEMBRANE RECEPTOR"/>
    <property type="match status" value="1"/>
</dbReference>
<keyword evidence="7" id="KW-0406">Ion transport</keyword>
<dbReference type="NCBIfam" id="NF010010">
    <property type="entry name" value="PRK13483.1"/>
    <property type="match status" value="1"/>
</dbReference>
<keyword evidence="5 12" id="KW-0812">Transmembrane</keyword>
<evidence type="ECO:0000256" key="16">
    <source>
        <dbReference type="SAM" id="SignalP"/>
    </source>
</evidence>
<comment type="subcellular location">
    <subcellularLocation>
        <location evidence="1 12">Cell outer membrane</location>
        <topology evidence="1 12">Multi-pass membrane protein</topology>
    </subcellularLocation>
</comment>
<proteinExistence type="inferred from homology"/>
<evidence type="ECO:0000256" key="6">
    <source>
        <dbReference type="ARBA" id="ARBA00022729"/>
    </source>
</evidence>
<feature type="domain" description="TonB-dependent receptor plug" evidence="18">
    <location>
        <begin position="62"/>
        <end position="173"/>
    </location>
</feature>
<evidence type="ECO:0000256" key="13">
    <source>
        <dbReference type="PROSITE-ProRule" id="PRU10143"/>
    </source>
</evidence>
<dbReference type="InterPro" id="IPR037066">
    <property type="entry name" value="Plug_dom_sf"/>
</dbReference>
<name>A0A261RSB9_9BORD</name>
<sequence length="665" mass="73891">MYPPPDYAWPRAVAGAPMKALAAAILFGTSVAAPAQAAESNAPVAEMESVVVTASGFEQNVVDAPASISVIPRQKLEQGNYRDLNDALRDIPGVIITSNGDNNGRGDISLRGMGSAYTLILVDGKRTNTRETQANGSTGTDQSWAPPLSAIERIEVVRGPMSSLYGSDAMGGVVNIITRKVAKEWNGAIRAETTIQQHSRSGDEHQGNFYLSGPIKSDLLGLSIYGVYTHRDEDHVYEGYNKARNMGGTVKLALTPTKDHDIVLEAEDYKQRFESNLGRTLDPETNDEDSLRDFERQRYALSHNGRWTPNLLTDSYVQRERTHNVTREMTIVNTIASSNFTYLFDRHTTVFGAYYEKNELDDSTSNTISDLSTADRWQYAFFAEDEWRITDDFALTAGLRWDKEKTAGSHWSPRLYGVYHLNDNWTVKGGVSTGFKAPNIRQTIPNWGASSRGGDRYGNPDLQPEKSLTKEIGVLYNADNGLQAGLTLFDNKFEDKITRVPCPECGPPNRFGRSPTTYANVDNAVTRGVEASLTAPLTETITLNSAYTYTYSKQKSGEYAGQPLNQLPKHMFNVGLDWQATSDLNLWTRLQFRGKESDPTTTPSSGEPFVAPSYTFVDLGGSYNVNKNVVLRAGIYNLFDKTVTYDDYQFVEDGRRLWLAMDIRF</sequence>
<evidence type="ECO:0000256" key="1">
    <source>
        <dbReference type="ARBA" id="ARBA00004571"/>
    </source>
</evidence>
<dbReference type="RefSeq" id="WP_094795703.1">
    <property type="nucleotide sequence ID" value="NZ_NEVI01000023.1"/>
</dbReference>
<keyword evidence="20" id="KW-1185">Reference proteome</keyword>
<feature type="short sequence motif" description="TonB box" evidence="13">
    <location>
        <begin position="49"/>
        <end position="55"/>
    </location>
</feature>
<dbReference type="Pfam" id="PF07715">
    <property type="entry name" value="Plug"/>
    <property type="match status" value="1"/>
</dbReference>
<dbReference type="InterPro" id="IPR010916">
    <property type="entry name" value="TonB_box_CS"/>
</dbReference>
<dbReference type="PROSITE" id="PS52016">
    <property type="entry name" value="TONB_DEPENDENT_REC_3"/>
    <property type="match status" value="1"/>
</dbReference>
<evidence type="ECO:0000256" key="3">
    <source>
        <dbReference type="ARBA" id="ARBA00022448"/>
    </source>
</evidence>
<keyword evidence="3 12" id="KW-0813">Transport</keyword>
<dbReference type="GO" id="GO:0015344">
    <property type="term" value="F:siderophore uptake transmembrane transporter activity"/>
    <property type="evidence" value="ECO:0007669"/>
    <property type="project" value="TreeGrafter"/>
</dbReference>
<dbReference type="InterPro" id="IPR036942">
    <property type="entry name" value="Beta-barrel_TonB_sf"/>
</dbReference>
<protein>
    <submittedName>
        <fullName evidence="19">Ligand-gated channel protein</fullName>
    </submittedName>
</protein>
<dbReference type="InterPro" id="IPR010917">
    <property type="entry name" value="TonB_rcpt_CS"/>
</dbReference>
<dbReference type="PROSITE" id="PS01156">
    <property type="entry name" value="TONB_DEPENDENT_REC_2"/>
    <property type="match status" value="1"/>
</dbReference>
<comment type="caution">
    <text evidence="19">The sequence shown here is derived from an EMBL/GenBank/DDBJ whole genome shotgun (WGS) entry which is preliminary data.</text>
</comment>
<feature type="domain" description="TonB-dependent receptor-like beta-barrel" evidence="17">
    <location>
        <begin position="233"/>
        <end position="638"/>
    </location>
</feature>
<keyword evidence="11 12" id="KW-0998">Cell outer membrane</keyword>
<evidence type="ECO:0000313" key="20">
    <source>
        <dbReference type="Proteomes" id="UP000216947"/>
    </source>
</evidence>
<dbReference type="Gene3D" id="2.40.170.20">
    <property type="entry name" value="TonB-dependent receptor, beta-barrel domain"/>
    <property type="match status" value="1"/>
</dbReference>
<evidence type="ECO:0000259" key="17">
    <source>
        <dbReference type="Pfam" id="PF00593"/>
    </source>
</evidence>
<keyword evidence="4 12" id="KW-1134">Transmembrane beta strand</keyword>
<dbReference type="PROSITE" id="PS00430">
    <property type="entry name" value="TONB_DEPENDENT_REC_1"/>
    <property type="match status" value="1"/>
</dbReference>
<dbReference type="GO" id="GO:0009279">
    <property type="term" value="C:cell outer membrane"/>
    <property type="evidence" value="ECO:0007669"/>
    <property type="project" value="UniProtKB-SubCell"/>
</dbReference>
<dbReference type="InterPro" id="IPR000531">
    <property type="entry name" value="Beta-barrel_TonB"/>
</dbReference>
<dbReference type="OrthoDB" id="183532at2"/>
<feature type="short sequence motif" description="TonB C-terminal box" evidence="14">
    <location>
        <begin position="648"/>
        <end position="665"/>
    </location>
</feature>
<evidence type="ECO:0000256" key="8">
    <source>
        <dbReference type="ARBA" id="ARBA00023077"/>
    </source>
</evidence>
<keyword evidence="9 12" id="KW-0472">Membrane</keyword>
<evidence type="ECO:0000256" key="2">
    <source>
        <dbReference type="ARBA" id="ARBA00009810"/>
    </source>
</evidence>
<dbReference type="CDD" id="cd01347">
    <property type="entry name" value="ligand_gated_channel"/>
    <property type="match status" value="1"/>
</dbReference>
<dbReference type="Proteomes" id="UP000216947">
    <property type="component" value="Unassembled WGS sequence"/>
</dbReference>
<comment type="similarity">
    <text evidence="2 12 15">Belongs to the TonB-dependent receptor family.</text>
</comment>
<evidence type="ECO:0000256" key="7">
    <source>
        <dbReference type="ARBA" id="ARBA00023065"/>
    </source>
</evidence>
<evidence type="ECO:0000256" key="15">
    <source>
        <dbReference type="RuleBase" id="RU003357"/>
    </source>
</evidence>
<dbReference type="InterPro" id="IPR039426">
    <property type="entry name" value="TonB-dep_rcpt-like"/>
</dbReference>
<keyword evidence="6 16" id="KW-0732">Signal</keyword>
<keyword evidence="10" id="KW-0675">Receptor</keyword>
<evidence type="ECO:0000256" key="5">
    <source>
        <dbReference type="ARBA" id="ARBA00022692"/>
    </source>
</evidence>
<dbReference type="PANTHER" id="PTHR30069:SF53">
    <property type="entry name" value="COLICIN I RECEPTOR-RELATED"/>
    <property type="match status" value="1"/>
</dbReference>
<accession>A0A261RSB9</accession>
<reference evidence="20" key="1">
    <citation type="submission" date="2017-05" db="EMBL/GenBank/DDBJ databases">
        <title>Complete and WGS of Bordetella genogroups.</title>
        <authorList>
            <person name="Spilker T."/>
            <person name="Lipuma J."/>
        </authorList>
    </citation>
    <scope>NUCLEOTIDE SEQUENCE [LARGE SCALE GENOMIC DNA]</scope>
    <source>
        <strain evidence="20">AU18089</strain>
    </source>
</reference>
<dbReference type="InterPro" id="IPR012910">
    <property type="entry name" value="Plug_dom"/>
</dbReference>
<dbReference type="SUPFAM" id="SSF56935">
    <property type="entry name" value="Porins"/>
    <property type="match status" value="1"/>
</dbReference>
<evidence type="ECO:0000256" key="4">
    <source>
        <dbReference type="ARBA" id="ARBA00022452"/>
    </source>
</evidence>
<keyword evidence="8 13" id="KW-0798">TonB box</keyword>
<evidence type="ECO:0000256" key="14">
    <source>
        <dbReference type="PROSITE-ProRule" id="PRU10144"/>
    </source>
</evidence>
<evidence type="ECO:0000256" key="12">
    <source>
        <dbReference type="PROSITE-ProRule" id="PRU01360"/>
    </source>
</evidence>
<evidence type="ECO:0000313" key="19">
    <source>
        <dbReference type="EMBL" id="OZI27173.1"/>
    </source>
</evidence>
<dbReference type="Pfam" id="PF00593">
    <property type="entry name" value="TonB_dep_Rec_b-barrel"/>
    <property type="match status" value="1"/>
</dbReference>
<dbReference type="EMBL" id="NEVK01000001">
    <property type="protein sequence ID" value="OZI27173.1"/>
    <property type="molecule type" value="Genomic_DNA"/>
</dbReference>
<dbReference type="Gene3D" id="2.170.130.10">
    <property type="entry name" value="TonB-dependent receptor, plug domain"/>
    <property type="match status" value="1"/>
</dbReference>